<evidence type="ECO:0000313" key="3">
    <source>
        <dbReference type="Proteomes" id="UP001392437"/>
    </source>
</evidence>
<keyword evidence="1" id="KW-0812">Transmembrane</keyword>
<evidence type="ECO:0000313" key="2">
    <source>
        <dbReference type="EMBL" id="KAK8104893.1"/>
    </source>
</evidence>
<organism evidence="2 3">
    <name type="scientific">Apiospora kogelbergensis</name>
    <dbReference type="NCBI Taxonomy" id="1337665"/>
    <lineage>
        <taxon>Eukaryota</taxon>
        <taxon>Fungi</taxon>
        <taxon>Dikarya</taxon>
        <taxon>Ascomycota</taxon>
        <taxon>Pezizomycotina</taxon>
        <taxon>Sordariomycetes</taxon>
        <taxon>Xylariomycetidae</taxon>
        <taxon>Amphisphaeriales</taxon>
        <taxon>Apiosporaceae</taxon>
        <taxon>Apiospora</taxon>
    </lineage>
</organism>
<evidence type="ECO:0000256" key="1">
    <source>
        <dbReference type="SAM" id="Phobius"/>
    </source>
</evidence>
<dbReference type="EMBL" id="JAQQWP010000008">
    <property type="protein sequence ID" value="KAK8104893.1"/>
    <property type="molecule type" value="Genomic_DNA"/>
</dbReference>
<keyword evidence="1" id="KW-0472">Membrane</keyword>
<sequence>MALAQELERRGPWVTSTAISVSIRNRPARSLSSLAKSTRRRPALDFNTTRDSTMDSTTPEQLALVVDVVEKHRILETHHGLAQLAHISARTLARRKAILMNTILICVLGISCAVVWSLVKDWCYRDLHARWAKHLLDAA</sequence>
<protein>
    <submittedName>
        <fullName evidence="2">Uncharacterized protein</fullName>
    </submittedName>
</protein>
<dbReference type="AlphaFoldDB" id="A0AAW0QK11"/>
<accession>A0AAW0QK11</accession>
<reference evidence="2 3" key="1">
    <citation type="submission" date="2023-01" db="EMBL/GenBank/DDBJ databases">
        <title>Analysis of 21 Apiospora genomes using comparative genomics revels a genus with tremendous synthesis potential of carbohydrate active enzymes and secondary metabolites.</title>
        <authorList>
            <person name="Sorensen T."/>
        </authorList>
    </citation>
    <scope>NUCLEOTIDE SEQUENCE [LARGE SCALE GENOMIC DNA]</scope>
    <source>
        <strain evidence="2 3">CBS 117206</strain>
    </source>
</reference>
<comment type="caution">
    <text evidence="2">The sequence shown here is derived from an EMBL/GenBank/DDBJ whole genome shotgun (WGS) entry which is preliminary data.</text>
</comment>
<keyword evidence="1" id="KW-1133">Transmembrane helix</keyword>
<proteinExistence type="predicted"/>
<dbReference type="Proteomes" id="UP001392437">
    <property type="component" value="Unassembled WGS sequence"/>
</dbReference>
<name>A0AAW0QK11_9PEZI</name>
<gene>
    <name evidence="2" type="ORF">PG999_008252</name>
</gene>
<keyword evidence="3" id="KW-1185">Reference proteome</keyword>
<feature type="transmembrane region" description="Helical" evidence="1">
    <location>
        <begin position="98"/>
        <end position="119"/>
    </location>
</feature>